<evidence type="ECO:0000313" key="2">
    <source>
        <dbReference type="EMBL" id="KAG5623351.1"/>
    </source>
</evidence>
<keyword evidence="3" id="KW-1185">Reference proteome</keyword>
<dbReference type="GO" id="GO:0006979">
    <property type="term" value="P:response to oxidative stress"/>
    <property type="evidence" value="ECO:0007669"/>
    <property type="project" value="InterPro"/>
</dbReference>
<dbReference type="Gene3D" id="1.10.420.10">
    <property type="entry name" value="Peroxidase, domain 2"/>
    <property type="match status" value="2"/>
</dbReference>
<dbReference type="PROSITE" id="PS50873">
    <property type="entry name" value="PEROXIDASE_4"/>
    <property type="match status" value="1"/>
</dbReference>
<dbReference type="Gene3D" id="1.10.520.10">
    <property type="match status" value="1"/>
</dbReference>
<proteinExistence type="predicted"/>
<dbReference type="AlphaFoldDB" id="A0A9J6AH61"/>
<dbReference type="InterPro" id="IPR010255">
    <property type="entry name" value="Haem_peroxidase_sf"/>
</dbReference>
<sequence>MHQKQLFDIAFCIPVESDDLTAYGLIPELAGRPYYPVRTGRRDSKESFFDKAMAEIPRPNGNIIETLIDYFRSEDLMRGKQLGNFMGTGLPDPTIPPDFVEELRRKCPDDNNTISNMLNDEDIYRYS</sequence>
<gene>
    <name evidence="2" type="ORF">H5410_008569</name>
</gene>
<dbReference type="EMBL" id="JACXVP010000002">
    <property type="protein sequence ID" value="KAG5623351.1"/>
    <property type="molecule type" value="Genomic_DNA"/>
</dbReference>
<dbReference type="OrthoDB" id="2113341at2759"/>
<dbReference type="InterPro" id="IPR002016">
    <property type="entry name" value="Haem_peroxidase"/>
</dbReference>
<dbReference type="GO" id="GO:0004601">
    <property type="term" value="F:peroxidase activity"/>
    <property type="evidence" value="ECO:0007669"/>
    <property type="project" value="InterPro"/>
</dbReference>
<feature type="domain" description="Plant heme peroxidase family profile" evidence="1">
    <location>
        <begin position="29"/>
        <end position="127"/>
    </location>
</feature>
<protein>
    <recommendedName>
        <fullName evidence="1">Plant heme peroxidase family profile domain-containing protein</fullName>
    </recommendedName>
</protein>
<accession>A0A9J6AH61</accession>
<comment type="caution">
    <text evidence="2">The sequence shown here is derived from an EMBL/GenBank/DDBJ whole genome shotgun (WGS) entry which is preliminary data.</text>
</comment>
<dbReference type="SUPFAM" id="SSF48113">
    <property type="entry name" value="Heme-dependent peroxidases"/>
    <property type="match status" value="1"/>
</dbReference>
<name>A0A9J6AH61_SOLCO</name>
<organism evidence="2 3">
    <name type="scientific">Solanum commersonii</name>
    <name type="common">Commerson's wild potato</name>
    <name type="synonym">Commerson's nightshade</name>
    <dbReference type="NCBI Taxonomy" id="4109"/>
    <lineage>
        <taxon>Eukaryota</taxon>
        <taxon>Viridiplantae</taxon>
        <taxon>Streptophyta</taxon>
        <taxon>Embryophyta</taxon>
        <taxon>Tracheophyta</taxon>
        <taxon>Spermatophyta</taxon>
        <taxon>Magnoliopsida</taxon>
        <taxon>eudicotyledons</taxon>
        <taxon>Gunneridae</taxon>
        <taxon>Pentapetalae</taxon>
        <taxon>asterids</taxon>
        <taxon>lamiids</taxon>
        <taxon>Solanales</taxon>
        <taxon>Solanaceae</taxon>
        <taxon>Solanoideae</taxon>
        <taxon>Solaneae</taxon>
        <taxon>Solanum</taxon>
    </lineage>
</organism>
<dbReference type="GO" id="GO:0020037">
    <property type="term" value="F:heme binding"/>
    <property type="evidence" value="ECO:0007669"/>
    <property type="project" value="InterPro"/>
</dbReference>
<evidence type="ECO:0000259" key="1">
    <source>
        <dbReference type="PROSITE" id="PS50873"/>
    </source>
</evidence>
<evidence type="ECO:0000313" key="3">
    <source>
        <dbReference type="Proteomes" id="UP000824120"/>
    </source>
</evidence>
<dbReference type="Proteomes" id="UP000824120">
    <property type="component" value="Chromosome 2"/>
</dbReference>
<reference evidence="2 3" key="1">
    <citation type="submission" date="2020-09" db="EMBL/GenBank/DDBJ databases">
        <title>De no assembly of potato wild relative species, Solanum commersonii.</title>
        <authorList>
            <person name="Cho K."/>
        </authorList>
    </citation>
    <scope>NUCLEOTIDE SEQUENCE [LARGE SCALE GENOMIC DNA]</scope>
    <source>
        <strain evidence="2">LZ3.2</strain>
        <tissue evidence="2">Leaf</tissue>
    </source>
</reference>